<organism evidence="3 4">
    <name type="scientific">Paspalum notatum var. saurae</name>
    <dbReference type="NCBI Taxonomy" id="547442"/>
    <lineage>
        <taxon>Eukaryota</taxon>
        <taxon>Viridiplantae</taxon>
        <taxon>Streptophyta</taxon>
        <taxon>Embryophyta</taxon>
        <taxon>Tracheophyta</taxon>
        <taxon>Spermatophyta</taxon>
        <taxon>Magnoliopsida</taxon>
        <taxon>Liliopsida</taxon>
        <taxon>Poales</taxon>
        <taxon>Poaceae</taxon>
        <taxon>PACMAD clade</taxon>
        <taxon>Panicoideae</taxon>
        <taxon>Andropogonodae</taxon>
        <taxon>Paspaleae</taxon>
        <taxon>Paspalinae</taxon>
        <taxon>Paspalum</taxon>
    </lineage>
</organism>
<dbReference type="SMART" id="SM00444">
    <property type="entry name" value="GYF"/>
    <property type="match status" value="1"/>
</dbReference>
<proteinExistence type="predicted"/>
<dbReference type="PANTHER" id="PTHR47471">
    <property type="entry name" value="GYF DOMAIN-CONTAINING PROTEIN"/>
    <property type="match status" value="1"/>
</dbReference>
<dbReference type="AlphaFoldDB" id="A0AAQ3SVL8"/>
<feature type="compositionally biased region" description="Basic and acidic residues" evidence="1">
    <location>
        <begin position="235"/>
        <end position="245"/>
    </location>
</feature>
<feature type="compositionally biased region" description="Basic and acidic residues" evidence="1">
    <location>
        <begin position="279"/>
        <end position="293"/>
    </location>
</feature>
<dbReference type="Gene3D" id="3.30.1490.40">
    <property type="match status" value="1"/>
</dbReference>
<feature type="compositionally biased region" description="Low complexity" evidence="1">
    <location>
        <begin position="1102"/>
        <end position="1112"/>
    </location>
</feature>
<dbReference type="InterPro" id="IPR003169">
    <property type="entry name" value="GYF"/>
</dbReference>
<feature type="region of interest" description="Disordered" evidence="1">
    <location>
        <begin position="954"/>
        <end position="1042"/>
    </location>
</feature>
<dbReference type="PROSITE" id="PS50829">
    <property type="entry name" value="GYF"/>
    <property type="match status" value="1"/>
</dbReference>
<dbReference type="PANTHER" id="PTHR47471:SF2">
    <property type="entry name" value="GYF DOMAIN-CONTAINING PROTEIN"/>
    <property type="match status" value="1"/>
</dbReference>
<evidence type="ECO:0000256" key="1">
    <source>
        <dbReference type="SAM" id="MobiDB-lite"/>
    </source>
</evidence>
<dbReference type="CDD" id="cd00072">
    <property type="entry name" value="GYF"/>
    <property type="match status" value="1"/>
</dbReference>
<dbReference type="InterPro" id="IPR035445">
    <property type="entry name" value="GYF-like_dom_sf"/>
</dbReference>
<evidence type="ECO:0000259" key="2">
    <source>
        <dbReference type="PROSITE" id="PS50829"/>
    </source>
</evidence>
<reference evidence="3 4" key="1">
    <citation type="submission" date="2024-02" db="EMBL/GenBank/DDBJ databases">
        <title>High-quality chromosome-scale genome assembly of Pensacola bahiagrass (Paspalum notatum Flugge var. saurae).</title>
        <authorList>
            <person name="Vega J.M."/>
            <person name="Podio M."/>
            <person name="Orjuela J."/>
            <person name="Siena L.A."/>
            <person name="Pessino S.C."/>
            <person name="Combes M.C."/>
            <person name="Mariac C."/>
            <person name="Albertini E."/>
            <person name="Pupilli F."/>
            <person name="Ortiz J.P.A."/>
            <person name="Leblanc O."/>
        </authorList>
    </citation>
    <scope>NUCLEOTIDE SEQUENCE [LARGE SCALE GENOMIC DNA]</scope>
    <source>
        <strain evidence="3">R1</strain>
        <tissue evidence="3">Leaf</tissue>
    </source>
</reference>
<feature type="domain" description="GYF" evidence="2">
    <location>
        <begin position="555"/>
        <end position="606"/>
    </location>
</feature>
<protein>
    <recommendedName>
        <fullName evidence="2">GYF domain-containing protein</fullName>
    </recommendedName>
</protein>
<feature type="compositionally biased region" description="Basic and acidic residues" evidence="1">
    <location>
        <begin position="149"/>
        <end position="162"/>
    </location>
</feature>
<dbReference type="SUPFAM" id="SSF55277">
    <property type="entry name" value="GYF domain"/>
    <property type="match status" value="1"/>
</dbReference>
<sequence>MDVSVLAIASPRLVKLVNHPNFSVPPPLPLSLCFPSPLLPEPHFLIHSRSKTPITARTSTASAAVASMSGAAAFGDRENADPNRCTTADASPPPGNTKTEDKSDADSNITLSTELLQPKLEENMVKAVTKQEPGSHDVHSNSADTSENSEERNNTTKKRDVFRPSVFNRIIGHHGRCSDDDIKSNSDSHLNQRREMEKEHSDMNKMEHHCDDSKQYLDRHPSSQERWGGSSNKEGSYDQCRDNKWNARWGPSGKDSENWRERSTDADRKVFSHGIGNGKDSRNSEKGNERDSKLSRSWNSSYFVSRGTGDTSDHLSMALQKSSASFGRELQESDRSNSTSYRRKFTSITSRANSRFSRPFHLGVLSDRPGGASRDSLRYSRMKLLEVYRTADVRNFVMPLDDADEISSLWEEDHLEPLALIAPNAEEAVILKGIERGDITNSGAQACKDGSVDKNNPDAVPLEQSELSGREDQARSSEDFKGEMTVSIRGIAGDADLRDHLKSDESPYAAPQESESIGGYIQGPSAESGHQYNILGQGTKVCEMVGVGDIISPENLSLYYKDPKGQTQGPFPGSDIIGWFEAGFFGTDLLVRVASAPCDSPFLLLGDVMPHLRGKVRVPPGFCNSKPSMPAEQTQKKDSVQSTLHSTLFSQMVDPSSEAIQSQMAANSGLPLWSKNAVSGNLQPGMCSIDLAQEALNVHQGLLNSQQIGIDVQQHYSATQNLSEISQDPQLLNILQKQYLLSELQLLPLMPGIPQPESSLLDNMLQLRQSEQPQQQQQQISQVLPHNSSTQQLYDPSYGTMHTSLSSGDHLKLCLQRTQEILELAQKLPGHGMHEIQLPDNASVKLSGTEAIGFSESLAPALLFPHEMMGHTPCSARFTQGFAVVDAPSEIGSIVDLQSKKSQLHNLLAEEVIVKSNGKDAVIIGSADDASFTLVPCVTQSDAHFHHDDDFVEVKDTKKKRNKADKSTSAVKSPTPHGLFDPSVISVPLEKGKSGKQAQQEKGEFPPQPCAPSPGDFGPWKSDKANAIPGPAWSTDSAPMGRPLSLRDIQMEEEQESGTLQQLVSAPSHAKGIMNQHSCGNDPSWQGYGSSPLGGNGPLQMTSHVSSHSNTNSEEDLFGGSCEHAKQDKLEPQPPSQSGASMVNTGSAPLNIQKKGKKGQKLSSSVLGFKVHSNRIMMGVIMDAKD</sequence>
<feature type="region of interest" description="Disordered" evidence="1">
    <location>
        <begin position="128"/>
        <end position="293"/>
    </location>
</feature>
<evidence type="ECO:0000313" key="4">
    <source>
        <dbReference type="Proteomes" id="UP001341281"/>
    </source>
</evidence>
<name>A0AAQ3SVL8_PASNO</name>
<evidence type="ECO:0000313" key="3">
    <source>
        <dbReference type="EMBL" id="WVZ60729.1"/>
    </source>
</evidence>
<dbReference type="EMBL" id="CP144746">
    <property type="protein sequence ID" value="WVZ60729.1"/>
    <property type="molecule type" value="Genomic_DNA"/>
</dbReference>
<feature type="compositionally biased region" description="Basic and acidic residues" evidence="1">
    <location>
        <begin position="254"/>
        <end position="270"/>
    </location>
</feature>
<accession>A0AAQ3SVL8</accession>
<feature type="region of interest" description="Disordered" evidence="1">
    <location>
        <begin position="74"/>
        <end position="108"/>
    </location>
</feature>
<dbReference type="Pfam" id="PF02213">
    <property type="entry name" value="GYF"/>
    <property type="match status" value="1"/>
</dbReference>
<feature type="region of interest" description="Disordered" evidence="1">
    <location>
        <begin position="1102"/>
        <end position="1163"/>
    </location>
</feature>
<feature type="compositionally biased region" description="Basic and acidic residues" evidence="1">
    <location>
        <begin position="176"/>
        <end position="223"/>
    </location>
</feature>
<feature type="region of interest" description="Disordered" evidence="1">
    <location>
        <begin position="323"/>
        <end position="342"/>
    </location>
</feature>
<dbReference type="Proteomes" id="UP001341281">
    <property type="component" value="Chromosome 02"/>
</dbReference>
<gene>
    <name evidence="3" type="ORF">U9M48_010713</name>
</gene>
<keyword evidence="4" id="KW-1185">Reference proteome</keyword>
<feature type="compositionally biased region" description="Polar residues" evidence="1">
    <location>
        <begin position="1136"/>
        <end position="1150"/>
    </location>
</feature>